<organism evidence="1 2">
    <name type="scientific">Pseudomonas phage Psa21</name>
    <dbReference type="NCBI Taxonomy" id="2530023"/>
    <lineage>
        <taxon>Viruses</taxon>
        <taxon>Duplodnaviria</taxon>
        <taxon>Heunggongvirae</taxon>
        <taxon>Uroviricota</taxon>
        <taxon>Caudoviricetes</taxon>
        <taxon>Chimalliviridae</taxon>
        <taxon>Tepukevirus</taxon>
        <taxon>Tepukevirus Psa21</taxon>
    </lineage>
</organism>
<dbReference type="Proteomes" id="UP000294134">
    <property type="component" value="Segment"/>
</dbReference>
<evidence type="ECO:0000313" key="1">
    <source>
        <dbReference type="EMBL" id="QBJ02882.1"/>
    </source>
</evidence>
<reference evidence="1 2" key="1">
    <citation type="submission" date="2019-02" db="EMBL/GenBank/DDBJ databases">
        <authorList>
            <person name="Frampton R.A."/>
            <person name="Wojtus J.K."/>
            <person name="Fineran P.C."/>
            <person name="Hendrickson H.L."/>
        </authorList>
    </citation>
    <scope>NUCLEOTIDE SEQUENCE [LARGE SCALE GENOMIC DNA]</scope>
</reference>
<gene>
    <name evidence="1" type="ORF">PSA21_356</name>
</gene>
<name>A0A481W599_9CAUD</name>
<accession>A0A481W599</accession>
<protein>
    <submittedName>
        <fullName evidence="1">Uncharacterized protein</fullName>
    </submittedName>
</protein>
<dbReference type="EMBL" id="MK552327">
    <property type="protein sequence ID" value="QBJ02882.1"/>
    <property type="molecule type" value="Genomic_DNA"/>
</dbReference>
<proteinExistence type="predicted"/>
<keyword evidence="2" id="KW-1185">Reference proteome</keyword>
<sequence>MNWVITRYNGEVWEAPYQMLLTEALVRFMKDTGCSEWDIKQIVNTH</sequence>
<evidence type="ECO:0000313" key="2">
    <source>
        <dbReference type="Proteomes" id="UP000294134"/>
    </source>
</evidence>